<accession>A0AAE1A5P8</accession>
<evidence type="ECO:0008006" key="3">
    <source>
        <dbReference type="Google" id="ProtNLM"/>
    </source>
</evidence>
<proteinExistence type="predicted"/>
<protein>
    <recommendedName>
        <fullName evidence="3">Apple domain-containing protein</fullName>
    </recommendedName>
</protein>
<dbReference type="AlphaFoldDB" id="A0AAE1A5P8"/>
<feature type="non-terminal residue" evidence="1">
    <location>
        <position position="1"/>
    </location>
</feature>
<evidence type="ECO:0000313" key="1">
    <source>
        <dbReference type="EMBL" id="KAK3780747.1"/>
    </source>
</evidence>
<sequence length="187" mass="21400">DLQVKTDKRSAHFPVIGDFCEIFKVLDMPVQTQLSGLHKFLLYTSTDRRLREQETSDLEVTNQFFFIKRTRRASGQPCLRFSDQRQLSVSFLKSFKSRSKIQCAMYCASKIPGCTSFLYNASTGVCSIASAASDLVAHIICDAWLGELYQNIDESKNLLCNKKCKRHRLANPRSKKKAMRQDEDDDI</sequence>
<name>A0AAE1A5P8_9GAST</name>
<evidence type="ECO:0000313" key="2">
    <source>
        <dbReference type="Proteomes" id="UP001283361"/>
    </source>
</evidence>
<keyword evidence="2" id="KW-1185">Reference proteome</keyword>
<dbReference type="EMBL" id="JAWDGP010002685">
    <property type="protein sequence ID" value="KAK3780747.1"/>
    <property type="molecule type" value="Genomic_DNA"/>
</dbReference>
<organism evidence="1 2">
    <name type="scientific">Elysia crispata</name>
    <name type="common">lettuce slug</name>
    <dbReference type="NCBI Taxonomy" id="231223"/>
    <lineage>
        <taxon>Eukaryota</taxon>
        <taxon>Metazoa</taxon>
        <taxon>Spiralia</taxon>
        <taxon>Lophotrochozoa</taxon>
        <taxon>Mollusca</taxon>
        <taxon>Gastropoda</taxon>
        <taxon>Heterobranchia</taxon>
        <taxon>Euthyneura</taxon>
        <taxon>Panpulmonata</taxon>
        <taxon>Sacoglossa</taxon>
        <taxon>Placobranchoidea</taxon>
        <taxon>Plakobranchidae</taxon>
        <taxon>Elysia</taxon>
    </lineage>
</organism>
<comment type="caution">
    <text evidence="1">The sequence shown here is derived from an EMBL/GenBank/DDBJ whole genome shotgun (WGS) entry which is preliminary data.</text>
</comment>
<dbReference type="Proteomes" id="UP001283361">
    <property type="component" value="Unassembled WGS sequence"/>
</dbReference>
<reference evidence="1" key="1">
    <citation type="journal article" date="2023" name="G3 (Bethesda)">
        <title>A reference genome for the long-term kleptoplast-retaining sea slug Elysia crispata morphotype clarki.</title>
        <authorList>
            <person name="Eastman K.E."/>
            <person name="Pendleton A.L."/>
            <person name="Shaikh M.A."/>
            <person name="Suttiyut T."/>
            <person name="Ogas R."/>
            <person name="Tomko P."/>
            <person name="Gavelis G."/>
            <person name="Widhalm J.R."/>
            <person name="Wisecaver J.H."/>
        </authorList>
    </citation>
    <scope>NUCLEOTIDE SEQUENCE</scope>
    <source>
        <strain evidence="1">ECLA1</strain>
    </source>
</reference>
<gene>
    <name evidence="1" type="ORF">RRG08_001853</name>
</gene>